<sequence length="68" mass="7797">MSTVTHRHDSIPIVDLALETRQALEHDKDQKLSIARRLSDCIADDTIDYVRVLRTKMLFGQAERGSRC</sequence>
<dbReference type="AlphaFoldDB" id="A0A0J8R9I9"/>
<protein>
    <submittedName>
        <fullName evidence="1">Uncharacterized protein</fullName>
    </submittedName>
</protein>
<proteinExistence type="predicted"/>
<evidence type="ECO:0000313" key="2">
    <source>
        <dbReference type="Proteomes" id="UP000054559"/>
    </source>
</evidence>
<dbReference type="EMBL" id="DS268203">
    <property type="protein sequence ID" value="KMU81551.1"/>
    <property type="molecule type" value="Genomic_DNA"/>
</dbReference>
<organism evidence="1 2">
    <name type="scientific">Coccidioides immitis RMSCC 3703</name>
    <dbReference type="NCBI Taxonomy" id="454286"/>
    <lineage>
        <taxon>Eukaryota</taxon>
        <taxon>Fungi</taxon>
        <taxon>Dikarya</taxon>
        <taxon>Ascomycota</taxon>
        <taxon>Pezizomycotina</taxon>
        <taxon>Eurotiomycetes</taxon>
        <taxon>Eurotiomycetidae</taxon>
        <taxon>Onygenales</taxon>
        <taxon>Onygenaceae</taxon>
        <taxon>Coccidioides</taxon>
    </lineage>
</organism>
<reference evidence="2" key="1">
    <citation type="journal article" date="2010" name="Genome Res.">
        <title>Population genomic sequencing of Coccidioides fungi reveals recent hybridization and transposon control.</title>
        <authorList>
            <person name="Neafsey D.E."/>
            <person name="Barker B.M."/>
            <person name="Sharpton T.J."/>
            <person name="Stajich J.E."/>
            <person name="Park D.J."/>
            <person name="Whiston E."/>
            <person name="Hung C.-Y."/>
            <person name="McMahan C."/>
            <person name="White J."/>
            <person name="Sykes S."/>
            <person name="Heiman D."/>
            <person name="Young S."/>
            <person name="Zeng Q."/>
            <person name="Abouelleil A."/>
            <person name="Aftuck L."/>
            <person name="Bessette D."/>
            <person name="Brown A."/>
            <person name="FitzGerald M."/>
            <person name="Lui A."/>
            <person name="Macdonald J.P."/>
            <person name="Priest M."/>
            <person name="Orbach M.J."/>
            <person name="Galgiani J.N."/>
            <person name="Kirkland T.N."/>
            <person name="Cole G.T."/>
            <person name="Birren B.W."/>
            <person name="Henn M.R."/>
            <person name="Taylor J.W."/>
            <person name="Rounsley S.D."/>
        </authorList>
    </citation>
    <scope>NUCLEOTIDE SEQUENCE [LARGE SCALE GENOMIC DNA]</scope>
    <source>
        <strain evidence="2">RMSCC 3703</strain>
    </source>
</reference>
<evidence type="ECO:0000313" key="1">
    <source>
        <dbReference type="EMBL" id="KMU81551.1"/>
    </source>
</evidence>
<gene>
    <name evidence="1" type="ORF">CISG_09113</name>
</gene>
<dbReference type="Proteomes" id="UP000054559">
    <property type="component" value="Unassembled WGS sequence"/>
</dbReference>
<name>A0A0J8R9I9_COCIT</name>
<accession>A0A0J8R9I9</accession>